<gene>
    <name evidence="2" type="ORF">AVEN_12541_1</name>
</gene>
<evidence type="ECO:0000313" key="3">
    <source>
        <dbReference type="Proteomes" id="UP000499080"/>
    </source>
</evidence>
<dbReference type="AlphaFoldDB" id="A0A4Y2TMA4"/>
<organism evidence="2 3">
    <name type="scientific">Araneus ventricosus</name>
    <name type="common">Orbweaver spider</name>
    <name type="synonym">Epeira ventricosa</name>
    <dbReference type="NCBI Taxonomy" id="182803"/>
    <lineage>
        <taxon>Eukaryota</taxon>
        <taxon>Metazoa</taxon>
        <taxon>Ecdysozoa</taxon>
        <taxon>Arthropoda</taxon>
        <taxon>Chelicerata</taxon>
        <taxon>Arachnida</taxon>
        <taxon>Araneae</taxon>
        <taxon>Araneomorphae</taxon>
        <taxon>Entelegynae</taxon>
        <taxon>Araneoidea</taxon>
        <taxon>Araneidae</taxon>
        <taxon>Araneus</taxon>
    </lineage>
</organism>
<keyword evidence="1" id="KW-1133">Transmembrane helix</keyword>
<proteinExistence type="predicted"/>
<evidence type="ECO:0000256" key="1">
    <source>
        <dbReference type="SAM" id="Phobius"/>
    </source>
</evidence>
<dbReference type="Proteomes" id="UP000499080">
    <property type="component" value="Unassembled WGS sequence"/>
</dbReference>
<protein>
    <submittedName>
        <fullName evidence="2">Uncharacterized protein</fullName>
    </submittedName>
</protein>
<keyword evidence="3" id="KW-1185">Reference proteome</keyword>
<reference evidence="2 3" key="1">
    <citation type="journal article" date="2019" name="Sci. Rep.">
        <title>Orb-weaving spider Araneus ventricosus genome elucidates the spidroin gene catalogue.</title>
        <authorList>
            <person name="Kono N."/>
            <person name="Nakamura H."/>
            <person name="Ohtoshi R."/>
            <person name="Moran D.A.P."/>
            <person name="Shinohara A."/>
            <person name="Yoshida Y."/>
            <person name="Fujiwara M."/>
            <person name="Mori M."/>
            <person name="Tomita M."/>
            <person name="Arakawa K."/>
        </authorList>
    </citation>
    <scope>NUCLEOTIDE SEQUENCE [LARGE SCALE GENOMIC DNA]</scope>
</reference>
<dbReference type="EMBL" id="BGPR01029779">
    <property type="protein sequence ID" value="GBO01785.1"/>
    <property type="molecule type" value="Genomic_DNA"/>
</dbReference>
<keyword evidence="1" id="KW-0812">Transmembrane</keyword>
<name>A0A4Y2TMA4_ARAVE</name>
<keyword evidence="1" id="KW-0472">Membrane</keyword>
<accession>A0A4Y2TMA4</accession>
<evidence type="ECO:0000313" key="2">
    <source>
        <dbReference type="EMBL" id="GBO01785.1"/>
    </source>
</evidence>
<comment type="caution">
    <text evidence="2">The sequence shown here is derived from an EMBL/GenBank/DDBJ whole genome shotgun (WGS) entry which is preliminary data.</text>
</comment>
<sequence>MGVRFKIYGPSEFSTIGSRSVTERGVPLRTRTSYSSHSSEDFGAEFYVLLSPVFFYVSSLYLFFLFDWIEGKDDADFARGGRRKEVTVEICGVVSG</sequence>
<feature type="transmembrane region" description="Helical" evidence="1">
    <location>
        <begin position="46"/>
        <end position="69"/>
    </location>
</feature>